<dbReference type="RefSeq" id="WP_220581552.1">
    <property type="nucleotide sequence ID" value="NZ_RKLT01000012.1"/>
</dbReference>
<reference evidence="1 2" key="1">
    <citation type="submission" date="2021-06" db="EMBL/GenBank/DDBJ databases">
        <title>Halomicroarcula sp. a new haloarchaeum isolated from saline soil.</title>
        <authorList>
            <person name="Duran-Viseras A."/>
            <person name="Sanchez-Porro C."/>
            <person name="Ventosa A."/>
        </authorList>
    </citation>
    <scope>NUCLEOTIDE SEQUENCE [LARGE SCALE GENOMIC DNA]</scope>
    <source>
        <strain evidence="1 2">F27</strain>
    </source>
</reference>
<dbReference type="CDD" id="cd16841">
    <property type="entry name" value="RraA_family"/>
    <property type="match status" value="1"/>
</dbReference>
<proteinExistence type="predicted"/>
<gene>
    <name evidence="1" type="ORF">EGH23_18945</name>
</gene>
<dbReference type="InterPro" id="IPR036704">
    <property type="entry name" value="RraA/RraA-like_sf"/>
</dbReference>
<dbReference type="PANTHER" id="PTHR33254">
    <property type="entry name" value="4-HYDROXY-4-METHYL-2-OXOGLUTARATE ALDOLASE 3-RELATED"/>
    <property type="match status" value="1"/>
</dbReference>
<dbReference type="EMBL" id="RKLT01000012">
    <property type="protein sequence ID" value="MBX0296960.1"/>
    <property type="molecule type" value="Genomic_DNA"/>
</dbReference>
<dbReference type="PANTHER" id="PTHR33254:SF16">
    <property type="entry name" value="BLR3842 PROTEIN"/>
    <property type="match status" value="1"/>
</dbReference>
<dbReference type="SUPFAM" id="SSF89562">
    <property type="entry name" value="RraA-like"/>
    <property type="match status" value="1"/>
</dbReference>
<comment type="caution">
    <text evidence="1">The sequence shown here is derived from an EMBL/GenBank/DDBJ whole genome shotgun (WGS) entry which is preliminary data.</text>
</comment>
<keyword evidence="2" id="KW-1185">Reference proteome</keyword>
<protein>
    <submittedName>
        <fullName evidence="1">RraA family protein</fullName>
    </submittedName>
</protein>
<name>A0AAW4PI54_9EURY</name>
<organism evidence="1 2">
    <name type="scientific">Haloarcula nitratireducens</name>
    <dbReference type="NCBI Taxonomy" id="2487749"/>
    <lineage>
        <taxon>Archaea</taxon>
        <taxon>Methanobacteriati</taxon>
        <taxon>Methanobacteriota</taxon>
        <taxon>Stenosarchaea group</taxon>
        <taxon>Halobacteria</taxon>
        <taxon>Halobacteriales</taxon>
        <taxon>Haloarculaceae</taxon>
        <taxon>Haloarcula</taxon>
    </lineage>
</organism>
<evidence type="ECO:0000313" key="2">
    <source>
        <dbReference type="Proteomes" id="UP001430455"/>
    </source>
</evidence>
<dbReference type="InterPro" id="IPR005493">
    <property type="entry name" value="RraA/RraA-like"/>
</dbReference>
<dbReference type="Gene3D" id="3.50.30.40">
    <property type="entry name" value="Ribonuclease E inhibitor RraA/RraA-like"/>
    <property type="match status" value="1"/>
</dbReference>
<sequence>MALDSTELCDRYEQLYPGAVTDALDELGYGDRTLPAEINPLSDDDQMAGIAYPAHGYPDEDCDYDANIRRFLQMLGEAPAESVAVYQTRDDAAAHLGELSTTALAAQGCRGAVIDGGVRDVRYILDQEFPVFTRYRTPADAPPRWRLADWDVPVTIGDVEIRPGDVLLGDADGVVCVPQSVSKEVLVAAEETVETENMVRSAVSDGMDPLTAYEQYDEF</sequence>
<dbReference type="Pfam" id="PF03737">
    <property type="entry name" value="RraA-like"/>
    <property type="match status" value="1"/>
</dbReference>
<evidence type="ECO:0000313" key="1">
    <source>
        <dbReference type="EMBL" id="MBX0296960.1"/>
    </source>
</evidence>
<accession>A0AAW4PI54</accession>
<dbReference type="AlphaFoldDB" id="A0AAW4PI54"/>
<dbReference type="Proteomes" id="UP001430455">
    <property type="component" value="Unassembled WGS sequence"/>
</dbReference>